<feature type="signal peptide" evidence="6">
    <location>
        <begin position="1"/>
        <end position="21"/>
    </location>
</feature>
<dbReference type="InterPro" id="IPR012944">
    <property type="entry name" value="SusD_RagB_dom"/>
</dbReference>
<dbReference type="CDD" id="cd08977">
    <property type="entry name" value="SusD"/>
    <property type="match status" value="1"/>
</dbReference>
<comment type="similarity">
    <text evidence="2">Belongs to the SusD family.</text>
</comment>
<evidence type="ECO:0000313" key="10">
    <source>
        <dbReference type="Proteomes" id="UP000007487"/>
    </source>
</evidence>
<dbReference type="InterPro" id="IPR011990">
    <property type="entry name" value="TPR-like_helical_dom_sf"/>
</dbReference>
<keyword evidence="4" id="KW-0472">Membrane</keyword>
<dbReference type="RefSeq" id="WP_013620251.1">
    <property type="nucleotide sequence ID" value="NC_015167.1"/>
</dbReference>
<dbReference type="GO" id="GO:0009279">
    <property type="term" value="C:cell outer membrane"/>
    <property type="evidence" value="ECO:0007669"/>
    <property type="project" value="UniProtKB-SubCell"/>
</dbReference>
<dbReference type="Gene3D" id="1.25.40.390">
    <property type="match status" value="1"/>
</dbReference>
<evidence type="ECO:0000256" key="2">
    <source>
        <dbReference type="ARBA" id="ARBA00006275"/>
    </source>
</evidence>
<proteinExistence type="inferred from homology"/>
<dbReference type="EMBL" id="CP002534">
    <property type="protein sequence ID" value="ADY28503.1"/>
    <property type="molecule type" value="Genomic_DNA"/>
</dbReference>
<feature type="domain" description="SusD-like N-terminal" evidence="8">
    <location>
        <begin position="30"/>
        <end position="229"/>
    </location>
</feature>
<gene>
    <name evidence="9" type="ordered locus">Celly_0668</name>
</gene>
<evidence type="ECO:0000259" key="7">
    <source>
        <dbReference type="Pfam" id="PF07980"/>
    </source>
</evidence>
<comment type="subcellular location">
    <subcellularLocation>
        <location evidence="1">Cell outer membrane</location>
    </subcellularLocation>
</comment>
<dbReference type="STRING" id="867900.Celly_0668"/>
<keyword evidence="10" id="KW-1185">Reference proteome</keyword>
<keyword evidence="5" id="KW-0998">Cell outer membrane</keyword>
<reference evidence="9 10" key="1">
    <citation type="journal article" date="2011" name="Stand. Genomic Sci.">
        <title>Complete genome sequence of Cellulophaga lytica type strain (LIM- 21).</title>
        <authorList>
            <person name="Pati A."/>
            <person name="Abt B."/>
            <person name="Teshima H."/>
            <person name="Nolan M."/>
            <person name="Lapidus A."/>
            <person name="Lucas S."/>
            <person name="Hammon N."/>
            <person name="Deshpande S."/>
            <person name="Cheng J.F."/>
            <person name="Tapia R."/>
            <person name="Han C."/>
            <person name="Goodwin L."/>
            <person name="Pitluck S."/>
            <person name="Liolios K."/>
            <person name="Pagani I."/>
            <person name="Mavromatis K."/>
            <person name="Ovchinikova G."/>
            <person name="Chen A."/>
            <person name="Palaniappan K."/>
            <person name="Land M."/>
            <person name="Hauser L."/>
            <person name="Jeffries C.D."/>
            <person name="Detter J.C."/>
            <person name="Brambilla E.M."/>
            <person name="Kannan K.P."/>
            <person name="Rohde M."/>
            <person name="Spring S."/>
            <person name="Goker M."/>
            <person name="Woyke T."/>
            <person name="Bristow J."/>
            <person name="Eisen J.A."/>
            <person name="Markowitz V."/>
            <person name="Hugenholtz P."/>
            <person name="Kyrpides N.C."/>
            <person name="Klenk H.P."/>
            <person name="Ivanova N."/>
        </authorList>
    </citation>
    <scope>NUCLEOTIDE SEQUENCE [LARGE SCALE GENOMIC DNA]</scope>
    <source>
        <strain evidence="10">ATCC 23178 / DSM 7489 / JCM 8516 / NBRC 14961 / NCIMB 1423 / VKM B-1433 / Cy l20</strain>
    </source>
</reference>
<dbReference type="Gene3D" id="1.25.40.900">
    <property type="match status" value="1"/>
</dbReference>
<dbReference type="AlphaFoldDB" id="F0RBA1"/>
<name>F0RBA1_CELLC</name>
<evidence type="ECO:0000259" key="8">
    <source>
        <dbReference type="Pfam" id="PF14322"/>
    </source>
</evidence>
<dbReference type="HOGENOM" id="CLU_015553_3_5_10"/>
<organism evidence="9 10">
    <name type="scientific">Cellulophaga lytica (strain ATCC 23178 / DSM 7489 / JCM 8516 / NBRC 14961 / NCIMB 1423 / VKM B-1433 / Cy l20)</name>
    <dbReference type="NCBI Taxonomy" id="867900"/>
    <lineage>
        <taxon>Bacteria</taxon>
        <taxon>Pseudomonadati</taxon>
        <taxon>Bacteroidota</taxon>
        <taxon>Flavobacteriia</taxon>
        <taxon>Flavobacteriales</taxon>
        <taxon>Flavobacteriaceae</taxon>
        <taxon>Cellulophaga</taxon>
    </lineage>
</organism>
<evidence type="ECO:0000313" key="9">
    <source>
        <dbReference type="EMBL" id="ADY28503.1"/>
    </source>
</evidence>
<feature type="domain" description="RagB/SusD" evidence="7">
    <location>
        <begin position="341"/>
        <end position="457"/>
    </location>
</feature>
<dbReference type="Gene3D" id="2.20.20.130">
    <property type="match status" value="1"/>
</dbReference>
<sequence>MKKILYTVMAFALLIGNTSCSEDELDPTVSQEKDFNSSINTEEDLEGILAGAYNRLSIETYYGRDYIVFNEVRSDNAFSNANSNRFVTAGQLEVLPSDAYPTDTWFRIYSVIGSANIIINAENIEGDAAYINQMKGEALVLRAMAHFDLVRLFGQQHVTGGTSPGGVPYVTTFRDEENFFPARNTVEEVKNLAIADIDAALAIMSPGLDGSKEFITTSAANAIKARIALYFGDMTTAATAAKAVIDSQNFSVASESDFASTFSTDNAVNSIFEIAMSPTDNRGINGLANIFLNTSYGDVVVLDNFLTIFDDDDIRIGEDFIEVDGAGFTRNIGKYPSSTFDDNISIIRYEEVILTYAEAMLTVDPAVSLQYLNMIPAQRNASLYTEATLDNILLERRKELAFEGARFHDLVRTGQGIPLIDELQQTHKGVPYGSFNLAFPIPNSEVDVNSNVSQNKGF</sequence>
<dbReference type="eggNOG" id="COG0446">
    <property type="taxonomic scope" value="Bacteria"/>
</dbReference>
<evidence type="ECO:0000256" key="5">
    <source>
        <dbReference type="ARBA" id="ARBA00023237"/>
    </source>
</evidence>
<dbReference type="Pfam" id="PF07980">
    <property type="entry name" value="SusD_RagB"/>
    <property type="match status" value="1"/>
</dbReference>
<feature type="chain" id="PRO_5003255788" evidence="6">
    <location>
        <begin position="22"/>
        <end position="458"/>
    </location>
</feature>
<dbReference type="SUPFAM" id="SSF48452">
    <property type="entry name" value="TPR-like"/>
    <property type="match status" value="1"/>
</dbReference>
<evidence type="ECO:0000256" key="1">
    <source>
        <dbReference type="ARBA" id="ARBA00004442"/>
    </source>
</evidence>
<dbReference type="KEGG" id="cly:Celly_0668"/>
<evidence type="ECO:0000256" key="6">
    <source>
        <dbReference type="SAM" id="SignalP"/>
    </source>
</evidence>
<dbReference type="OrthoDB" id="5694214at2"/>
<dbReference type="Proteomes" id="UP000007487">
    <property type="component" value="Chromosome"/>
</dbReference>
<dbReference type="Pfam" id="PF14322">
    <property type="entry name" value="SusD-like_3"/>
    <property type="match status" value="1"/>
</dbReference>
<protein>
    <submittedName>
        <fullName evidence="9">RagB/SusD domain-containing protein</fullName>
    </submittedName>
</protein>
<dbReference type="InterPro" id="IPR033985">
    <property type="entry name" value="SusD-like_N"/>
</dbReference>
<evidence type="ECO:0000256" key="3">
    <source>
        <dbReference type="ARBA" id="ARBA00022729"/>
    </source>
</evidence>
<accession>F0RBA1</accession>
<keyword evidence="3 6" id="KW-0732">Signal</keyword>
<evidence type="ECO:0000256" key="4">
    <source>
        <dbReference type="ARBA" id="ARBA00023136"/>
    </source>
</evidence>